<keyword evidence="3" id="KW-1185">Reference proteome</keyword>
<name>A0A7M5UK41_9CNID</name>
<evidence type="ECO:0000313" key="3">
    <source>
        <dbReference type="Proteomes" id="UP000594262"/>
    </source>
</evidence>
<sequence length="1140" mass="133446">MENLRKEILALKPKYIDATKCNNSKSLFEQISRTKEERLADQITQFQLGNGHQFTDPLKAAEYLLEREYGESFLFDHINHKEAIFIPPEMISNQYRKNSPVLDFDIESIVTKSLQNLKKNSPGHWFTKDLDEFLKTPIFGEATRSTMGYINKRDFDNWIFNVKIKYLTLRELGTNEINLPSTLDFPLNFKQQCINEINKVKPDSNLVAKLDDARRLRNEIRTLNQADQPISIILKWFFDLELSERGEFVERKLLEKLIALKGDIILQDLVVLRSAIFKTNVTNKKHQECDFLIFSRSKKLIIGIEVKTQLTGNTKVFEQLERYRSIFEERLGDQLGHGWTFFPVIYIDYDYCYPFCEELSFESRHFINSATDIKKWLSSVLHSVPTVPFQSPLIHPTEQLKNILKIIIFTIHVSKKDIPKPITSSCWVDYVSDVIETLSTSQNILFYSKKQYDILTRNDPAYQKLVLLGGYGTGKSLLLQDKAIMMSKNKEYHGRILYWIYNEWRGVGSTGKSLLYYERKQTLEPYGIVVKLSCNKEDVTAMKGDLSKYDAVFLDEWGENVYKYLPFSWEPKFCWIAPAEARDSNNDFYFKQLKHFKYIRLHTNFRNSKSIVKTSMILIEQEAYRLANSIREPPSNFPIGPTPIHMSSIEEAIQKVQKESSNGILVILNSVNYEPLPLAGVKEAKCIKNFNANENPLHWLQEGKILITDESAVKGFQWPIVVFAADGPFIDKSNKCNVAMRCTTNLIFVGAIEAKTPKELYYNEVLKLLELSVDDDEHTVTLKVCIHQLINGYLTYNKDCQFFEPVLPSLKETIEYIEKDRTVTDVRHTLSMIRDFLCTIITEMFWTFHKVYDENLKAEYKKVLDEFCDIMVSEIDKRAEKLSDGNSWRLRDGDGLGIITELLYKKYTSFFWLKKTFANCTHLVTILPVIQDIYYGRYDLKTINFLRRYMKFLMKIETDLTYPYDQLQVIIDDNLWMKNVHDQTQNFISTLKDEPDGYFPSSWEESSKLSGIGYRPYCHRPFASIYHCNEFSPPENQVRVPIGYLVQRWQDASEAKVREIKQMIKLYLEQYTMAEMRSVKKELLSKRLAELRNHLAHYCNSQWDFIRKVLTEILIQIHQEQNVQNQPTSDQPNHSTLYFK</sequence>
<accession>A0A7M5UK41</accession>
<feature type="region of interest" description="Disordered" evidence="1">
    <location>
        <begin position="1121"/>
        <end position="1140"/>
    </location>
</feature>
<dbReference type="Proteomes" id="UP000594262">
    <property type="component" value="Unplaced"/>
</dbReference>
<organism evidence="2 3">
    <name type="scientific">Clytia hemisphaerica</name>
    <dbReference type="NCBI Taxonomy" id="252671"/>
    <lineage>
        <taxon>Eukaryota</taxon>
        <taxon>Metazoa</taxon>
        <taxon>Cnidaria</taxon>
        <taxon>Hydrozoa</taxon>
        <taxon>Hydroidolina</taxon>
        <taxon>Leptothecata</taxon>
        <taxon>Obeliida</taxon>
        <taxon>Clytiidae</taxon>
        <taxon>Clytia</taxon>
    </lineage>
</organism>
<dbReference type="AlphaFoldDB" id="A0A7M5UK41"/>
<evidence type="ECO:0000313" key="2">
    <source>
        <dbReference type="EnsemblMetazoa" id="CLYHEMP000676.1"/>
    </source>
</evidence>
<proteinExistence type="predicted"/>
<evidence type="ECO:0000256" key="1">
    <source>
        <dbReference type="SAM" id="MobiDB-lite"/>
    </source>
</evidence>
<protein>
    <submittedName>
        <fullName evidence="2">Uncharacterized protein</fullName>
    </submittedName>
</protein>
<dbReference type="EnsemblMetazoa" id="CLYHEMT000676.1">
    <property type="protein sequence ID" value="CLYHEMP000676.1"/>
    <property type="gene ID" value="CLYHEMG000676"/>
</dbReference>
<reference evidence="2" key="1">
    <citation type="submission" date="2021-01" db="UniProtKB">
        <authorList>
            <consortium name="EnsemblMetazoa"/>
        </authorList>
    </citation>
    <scope>IDENTIFICATION</scope>
</reference>